<dbReference type="PANTHER" id="PTHR12000:SF42">
    <property type="entry name" value="LEGUMAIN"/>
    <property type="match status" value="1"/>
</dbReference>
<dbReference type="PRINTS" id="PR00776">
    <property type="entry name" value="HEMOGLOBNASE"/>
</dbReference>
<organism evidence="10">
    <name type="scientific">Cuerna arida</name>
    <dbReference type="NCBI Taxonomy" id="1464854"/>
    <lineage>
        <taxon>Eukaryota</taxon>
        <taxon>Metazoa</taxon>
        <taxon>Ecdysozoa</taxon>
        <taxon>Arthropoda</taxon>
        <taxon>Hexapoda</taxon>
        <taxon>Insecta</taxon>
        <taxon>Pterygota</taxon>
        <taxon>Neoptera</taxon>
        <taxon>Paraneoptera</taxon>
        <taxon>Hemiptera</taxon>
        <taxon>Auchenorrhyncha</taxon>
        <taxon>Membracoidea</taxon>
        <taxon>Cicadellidae</taxon>
        <taxon>Cicadellinae</taxon>
        <taxon>Proconiini</taxon>
        <taxon>Cuerna</taxon>
    </lineage>
</organism>
<feature type="active site" evidence="8">
    <location>
        <position position="157"/>
    </location>
</feature>
<evidence type="ECO:0000313" key="10">
    <source>
        <dbReference type="EMBL" id="JAS63123.1"/>
    </source>
</evidence>
<dbReference type="Gene3D" id="1.10.132.130">
    <property type="match status" value="1"/>
</dbReference>
<dbReference type="InterPro" id="IPR048501">
    <property type="entry name" value="Legum_prodom"/>
</dbReference>
<evidence type="ECO:0000256" key="5">
    <source>
        <dbReference type="ARBA" id="ARBA00022729"/>
    </source>
</evidence>
<accession>A0A1B6GLD8</accession>
<keyword evidence="5" id="KW-0732">Signal</keyword>
<dbReference type="InterPro" id="IPR046427">
    <property type="entry name" value="Legumain_prodom_sf"/>
</dbReference>
<dbReference type="EC" id="3.4.22.34" evidence="3"/>
<name>A0A1B6GLD8_9HEMI</name>
<dbReference type="GO" id="GO:0004197">
    <property type="term" value="F:cysteine-type endopeptidase activity"/>
    <property type="evidence" value="ECO:0007669"/>
    <property type="project" value="UniProtKB-EC"/>
</dbReference>
<evidence type="ECO:0000259" key="9">
    <source>
        <dbReference type="Pfam" id="PF20985"/>
    </source>
</evidence>
<comment type="similarity">
    <text evidence="2">Belongs to the peptidase C13 family.</text>
</comment>
<dbReference type="Pfam" id="PF20985">
    <property type="entry name" value="Legum_prodom"/>
    <property type="match status" value="1"/>
</dbReference>
<evidence type="ECO:0000256" key="7">
    <source>
        <dbReference type="ARBA" id="ARBA00022807"/>
    </source>
</evidence>
<dbReference type="PROSITE" id="PS51257">
    <property type="entry name" value="PROKAR_LIPOPROTEIN"/>
    <property type="match status" value="1"/>
</dbReference>
<evidence type="ECO:0000256" key="4">
    <source>
        <dbReference type="ARBA" id="ARBA00022670"/>
    </source>
</evidence>
<evidence type="ECO:0000256" key="8">
    <source>
        <dbReference type="PIRSR" id="PIRSR019663-1"/>
    </source>
</evidence>
<dbReference type="EMBL" id="GECZ01006646">
    <property type="protein sequence ID" value="JAS63123.1"/>
    <property type="molecule type" value="Transcribed_RNA"/>
</dbReference>
<evidence type="ECO:0000256" key="1">
    <source>
        <dbReference type="ARBA" id="ARBA00000810"/>
    </source>
</evidence>
<dbReference type="PIRSF" id="PIRSF019663">
    <property type="entry name" value="Legumain"/>
    <property type="match status" value="1"/>
</dbReference>
<feature type="active site" description="Nucleophile" evidence="8">
    <location>
        <position position="198"/>
    </location>
</feature>
<dbReference type="GO" id="GO:0051603">
    <property type="term" value="P:proteolysis involved in protein catabolic process"/>
    <property type="evidence" value="ECO:0007669"/>
    <property type="project" value="TreeGrafter"/>
</dbReference>
<keyword evidence="7" id="KW-0788">Thiol protease</keyword>
<dbReference type="PANTHER" id="PTHR12000">
    <property type="entry name" value="HEMOGLOBINASE FAMILY MEMBER"/>
    <property type="match status" value="1"/>
</dbReference>
<keyword evidence="4" id="KW-0645">Protease</keyword>
<reference evidence="10" key="1">
    <citation type="submission" date="2015-11" db="EMBL/GenBank/DDBJ databases">
        <title>De novo transcriptome assembly of four potential Pierce s Disease insect vectors from Arizona vineyards.</title>
        <authorList>
            <person name="Tassone E.E."/>
        </authorList>
    </citation>
    <scope>NUCLEOTIDE SEQUENCE</scope>
</reference>
<dbReference type="FunFam" id="3.40.50.1460:FF:000006">
    <property type="entry name" value="Legumain"/>
    <property type="match status" value="1"/>
</dbReference>
<proteinExistence type="inferred from homology"/>
<evidence type="ECO:0000256" key="2">
    <source>
        <dbReference type="ARBA" id="ARBA00009941"/>
    </source>
</evidence>
<gene>
    <name evidence="10" type="ORF">g.29611</name>
</gene>
<dbReference type="AlphaFoldDB" id="A0A1B6GLD8"/>
<dbReference type="GO" id="GO:0005773">
    <property type="term" value="C:vacuole"/>
    <property type="evidence" value="ECO:0007669"/>
    <property type="project" value="GOC"/>
</dbReference>
<evidence type="ECO:0000256" key="6">
    <source>
        <dbReference type="ARBA" id="ARBA00022801"/>
    </source>
</evidence>
<dbReference type="Pfam" id="PF01650">
    <property type="entry name" value="Peptidase_C13"/>
    <property type="match status" value="1"/>
</dbReference>
<evidence type="ECO:0000256" key="3">
    <source>
        <dbReference type="ARBA" id="ARBA00012628"/>
    </source>
</evidence>
<dbReference type="CDD" id="cd21115">
    <property type="entry name" value="legumain_C"/>
    <property type="match status" value="1"/>
</dbReference>
<dbReference type="InterPro" id="IPR001096">
    <property type="entry name" value="Peptidase_C13"/>
</dbReference>
<keyword evidence="6" id="KW-0378">Hydrolase</keyword>
<sequence>MKFETVALTAAAVLLSCCIAPLLGLGLAKHLLPNGGQIKALLVAGSNGYDNYRHQADVCHAYQILHSNGIPDENIIVMMYDDIANSTENPEPGVIINRPGGPNVYKNVPKDYTGRDVNKANFLNILSGNKEAMKNIGSGRVLESGPNDHIFVNFVDHGGPGVLLMPEEEITASELIDALKSMSDKSRFAKMFMYIEACESGSIFDNLLPDDLNIFVMTAADPHESSYACFYDETFQTYLGDVFSVKWMQDSETEDLRHESVNHQFQKVRTETNTSHVEEYGDIDIGITKMSEVIGYNETSLERYTLKYDDAVPGHHVPVAILGQRIKQAKDKKEKTKLRRILHTIMEGRRMVEQTFSKLLRSVLPFTENQQFFHQINQRPALTKQNVNCFDKTLNQIIKECFSISQNPFAASHLHKIINLCNMVPESTLAEKVLHTCSGKTRIQGVV</sequence>
<dbReference type="GO" id="GO:0006624">
    <property type="term" value="P:vacuolar protein processing"/>
    <property type="evidence" value="ECO:0007669"/>
    <property type="project" value="TreeGrafter"/>
</dbReference>
<comment type="catalytic activity">
    <reaction evidence="1">
        <text>Hydrolysis of proteins and small molecule substrates at -Asn-|-Xaa- bonds.</text>
        <dbReference type="EC" id="3.4.22.34"/>
    </reaction>
</comment>
<dbReference type="Gene3D" id="3.40.50.1460">
    <property type="match status" value="1"/>
</dbReference>
<protein>
    <recommendedName>
        <fullName evidence="3">legumain</fullName>
        <ecNumber evidence="3">3.4.22.34</ecNumber>
    </recommendedName>
</protein>
<feature type="domain" description="Legumain prodomain" evidence="9">
    <location>
        <begin position="342"/>
        <end position="437"/>
    </location>
</feature>